<dbReference type="HOGENOM" id="CLU_055334_2_0_1"/>
<organism evidence="2 3">
    <name type="scientific">[Torrubiella] hemipterigena</name>
    <dbReference type="NCBI Taxonomy" id="1531966"/>
    <lineage>
        <taxon>Eukaryota</taxon>
        <taxon>Fungi</taxon>
        <taxon>Dikarya</taxon>
        <taxon>Ascomycota</taxon>
        <taxon>Pezizomycotina</taxon>
        <taxon>Sordariomycetes</taxon>
        <taxon>Hypocreomycetidae</taxon>
        <taxon>Hypocreales</taxon>
        <taxon>Clavicipitaceae</taxon>
        <taxon>Clavicipitaceae incertae sedis</taxon>
        <taxon>'Torrubiella' clade</taxon>
    </lineage>
</organism>
<gene>
    <name evidence="2" type="ORF">VHEMI08556</name>
</gene>
<dbReference type="Proteomes" id="UP000039046">
    <property type="component" value="Unassembled WGS sequence"/>
</dbReference>
<evidence type="ECO:0000313" key="3">
    <source>
        <dbReference type="Proteomes" id="UP000039046"/>
    </source>
</evidence>
<dbReference type="EMBL" id="CDHN01000005">
    <property type="protein sequence ID" value="CEJ92930.1"/>
    <property type="molecule type" value="Genomic_DNA"/>
</dbReference>
<name>A0A0A1TND6_9HYPO</name>
<reference evidence="2 3" key="1">
    <citation type="journal article" date="2015" name="Genome Announc.">
        <title>Draft Genome Sequence and Gene Annotation of the Entomopathogenic Fungus Verticillium hemipterigenum.</title>
        <authorList>
            <person name="Horn F."/>
            <person name="Habel A."/>
            <person name="Scharf D.H."/>
            <person name="Dworschak J."/>
            <person name="Brakhage A.A."/>
            <person name="Guthke R."/>
            <person name="Hertweck C."/>
            <person name="Linde J."/>
        </authorList>
    </citation>
    <scope>NUCLEOTIDE SEQUENCE [LARGE SCALE GENOMIC DNA]</scope>
</reference>
<feature type="compositionally biased region" description="Polar residues" evidence="1">
    <location>
        <begin position="38"/>
        <end position="51"/>
    </location>
</feature>
<dbReference type="STRING" id="1531966.A0A0A1TND6"/>
<evidence type="ECO:0000256" key="1">
    <source>
        <dbReference type="SAM" id="MobiDB-lite"/>
    </source>
</evidence>
<evidence type="ECO:0000313" key="2">
    <source>
        <dbReference type="EMBL" id="CEJ92930.1"/>
    </source>
</evidence>
<keyword evidence="3" id="KW-1185">Reference proteome</keyword>
<evidence type="ECO:0008006" key="4">
    <source>
        <dbReference type="Google" id="ProtNLM"/>
    </source>
</evidence>
<feature type="region of interest" description="Disordered" evidence="1">
    <location>
        <begin position="1"/>
        <end position="59"/>
    </location>
</feature>
<protein>
    <recommendedName>
        <fullName evidence="4">Fungal specific transcription factor</fullName>
    </recommendedName>
</protein>
<proteinExistence type="predicted"/>
<accession>A0A0A1TND6</accession>
<sequence length="256" mass="29200">MRRERGLGGSIWASETSSRRQSVAGDHRSRSVPPQSPNQPTFDLPKTSTSIAAPLPTKGALGPTQALQRFEQACQRLRWKFIDLEASYQRALVPQPHQFTPDDAERNFKIDFHEFYVWIEQAVVLLLHVFSIEIPRTSFLSDKDRRAGGSSSHAYHHNVLRCLDEVTNPLHEVLGKGDVNHALWKAKELRNRWKDAAEGRETPPLKMYDLRWIVRETLGGLEAAYTKAQQEVALVGGGREEEASWDWMVDDMDWEA</sequence>
<dbReference type="AlphaFoldDB" id="A0A0A1TND6"/>
<dbReference type="OrthoDB" id="3858188at2759"/>